<reference evidence="11" key="1">
    <citation type="submission" date="2025-08" db="UniProtKB">
        <authorList>
            <consortium name="RefSeq"/>
        </authorList>
    </citation>
    <scope>IDENTIFICATION</scope>
</reference>
<keyword evidence="7 8" id="KW-0472">Membrane</keyword>
<dbReference type="GO" id="GO:0005886">
    <property type="term" value="C:plasma membrane"/>
    <property type="evidence" value="ECO:0007669"/>
    <property type="project" value="UniProtKB-SubCell"/>
</dbReference>
<organism evidence="10 11">
    <name type="scientific">Cephus cinctus</name>
    <name type="common">Wheat stem sawfly</name>
    <dbReference type="NCBI Taxonomy" id="211228"/>
    <lineage>
        <taxon>Eukaryota</taxon>
        <taxon>Metazoa</taxon>
        <taxon>Ecdysozoa</taxon>
        <taxon>Arthropoda</taxon>
        <taxon>Hexapoda</taxon>
        <taxon>Insecta</taxon>
        <taxon>Pterygota</taxon>
        <taxon>Neoptera</taxon>
        <taxon>Endopterygota</taxon>
        <taxon>Hymenoptera</taxon>
        <taxon>Cephoidea</taxon>
        <taxon>Cephidae</taxon>
        <taxon>Cephus</taxon>
    </lineage>
</organism>
<dbReference type="InterPro" id="IPR005829">
    <property type="entry name" value="Sugar_transporter_CS"/>
</dbReference>
<dbReference type="PANTHER" id="PTHR48021:SF46">
    <property type="entry name" value="MAJOR FACILITATOR SUPERFAMILY (MFS) PROFILE DOMAIN-CONTAINING PROTEIN"/>
    <property type="match status" value="1"/>
</dbReference>
<dbReference type="SUPFAM" id="SSF103473">
    <property type="entry name" value="MFS general substrate transporter"/>
    <property type="match status" value="1"/>
</dbReference>
<dbReference type="InterPro" id="IPR005828">
    <property type="entry name" value="MFS_sugar_transport-like"/>
</dbReference>
<evidence type="ECO:0000256" key="3">
    <source>
        <dbReference type="ARBA" id="ARBA00022475"/>
    </source>
</evidence>
<feature type="transmembrane region" description="Helical" evidence="8">
    <location>
        <begin position="290"/>
        <end position="309"/>
    </location>
</feature>
<feature type="transmembrane region" description="Helical" evidence="8">
    <location>
        <begin position="53"/>
        <end position="75"/>
    </location>
</feature>
<evidence type="ECO:0000256" key="6">
    <source>
        <dbReference type="ARBA" id="ARBA00022989"/>
    </source>
</evidence>
<dbReference type="InterPro" id="IPR036259">
    <property type="entry name" value="MFS_trans_sf"/>
</dbReference>
<evidence type="ECO:0000313" key="10">
    <source>
        <dbReference type="Proteomes" id="UP000694920"/>
    </source>
</evidence>
<feature type="transmembrane region" description="Helical" evidence="8">
    <location>
        <begin position="167"/>
        <end position="186"/>
    </location>
</feature>
<dbReference type="InterPro" id="IPR020846">
    <property type="entry name" value="MFS_dom"/>
</dbReference>
<dbReference type="Proteomes" id="UP000694920">
    <property type="component" value="Unplaced"/>
</dbReference>
<accession>A0AAJ7BN65</accession>
<dbReference type="FunFam" id="1.20.1250.20:FF:000218">
    <property type="entry name" value="facilitated trehalose transporter Tret1"/>
    <property type="match status" value="1"/>
</dbReference>
<comment type="subcellular location">
    <subcellularLocation>
        <location evidence="1">Cell membrane</location>
        <topology evidence="1">Multi-pass membrane protein</topology>
    </subcellularLocation>
</comment>
<gene>
    <name evidence="11" type="primary">LOC107265339</name>
</gene>
<evidence type="ECO:0000256" key="7">
    <source>
        <dbReference type="ARBA" id="ARBA00023136"/>
    </source>
</evidence>
<feature type="transmembrane region" description="Helical" evidence="8">
    <location>
        <begin position="12"/>
        <end position="33"/>
    </location>
</feature>
<feature type="transmembrane region" description="Helical" evidence="8">
    <location>
        <begin position="251"/>
        <end position="270"/>
    </location>
</feature>
<keyword evidence="2" id="KW-0813">Transport</keyword>
<dbReference type="PROSITE" id="PS50850">
    <property type="entry name" value="MFS"/>
    <property type="match status" value="1"/>
</dbReference>
<evidence type="ECO:0000256" key="4">
    <source>
        <dbReference type="ARBA" id="ARBA00022597"/>
    </source>
</evidence>
<evidence type="ECO:0000313" key="11">
    <source>
        <dbReference type="RefSeq" id="XP_015590202.1"/>
    </source>
</evidence>
<evidence type="ECO:0000259" key="9">
    <source>
        <dbReference type="PROSITE" id="PS50850"/>
    </source>
</evidence>
<dbReference type="PANTHER" id="PTHR48021">
    <property type="match status" value="1"/>
</dbReference>
<dbReference type="PROSITE" id="PS00216">
    <property type="entry name" value="SUGAR_TRANSPORT_1"/>
    <property type="match status" value="1"/>
</dbReference>
<dbReference type="AlphaFoldDB" id="A0AAJ7BN65"/>
<keyword evidence="5 8" id="KW-0812">Transmembrane</keyword>
<feature type="transmembrane region" description="Helical" evidence="8">
    <location>
        <begin position="358"/>
        <end position="376"/>
    </location>
</feature>
<dbReference type="KEGG" id="ccin:107265339"/>
<feature type="transmembrane region" description="Helical" evidence="8">
    <location>
        <begin position="82"/>
        <end position="102"/>
    </location>
</feature>
<dbReference type="GeneID" id="107265339"/>
<sequence>MDATNTKQWPQYLAAITATIALATTGAHIGWTSPTLPLLKSSNSPLPITSNEASWIASFYLLGAVPGNIIAAFLVNHLGRKISLLLAGAPLLLGWVLILVAWNPYVLYASRLISGIGQGIIYVVCPMYIGEIADKNIRGALGSFIRLMVTFGELYAHAVGPFVSYEWLAYACVALSLVFYASFSWMPESPYYLIMKNDQEAAEKSLLALRRYQDKEDLETEMEQIQKSVIKELSNTVHIWDLFDSPGTRKAVLISLGLQLVLQLSGMAAIESYTQEMFEESDSGLSPGLAVIILSVLQLMAGLGAIVLVDRLGRRPLLLSSALLAGVSLTIATIFYLLKLYYKINMDGLGWILDFSIMFYQVIVALGLSPVSYMMLGELFPTNVKGVAVCLANTLASLLAFIVSKLYQVITDACGIYTTFGCFAMILYVGIGFLLFAVPETKGKSLLEIQEELNCKRNHKRKETTIQPDIVVSTIC</sequence>
<evidence type="ECO:0000256" key="5">
    <source>
        <dbReference type="ARBA" id="ARBA00022692"/>
    </source>
</evidence>
<evidence type="ECO:0000256" key="1">
    <source>
        <dbReference type="ARBA" id="ARBA00004651"/>
    </source>
</evidence>
<feature type="domain" description="Major facilitator superfamily (MFS) profile" evidence="9">
    <location>
        <begin position="14"/>
        <end position="442"/>
    </location>
</feature>
<dbReference type="PROSITE" id="PS00217">
    <property type="entry name" value="SUGAR_TRANSPORT_2"/>
    <property type="match status" value="1"/>
</dbReference>
<dbReference type="InterPro" id="IPR050549">
    <property type="entry name" value="MFS_Trehalose_Transporter"/>
</dbReference>
<keyword evidence="3" id="KW-1003">Cell membrane</keyword>
<keyword evidence="6 8" id="KW-1133">Transmembrane helix</keyword>
<dbReference type="GO" id="GO:0022857">
    <property type="term" value="F:transmembrane transporter activity"/>
    <property type="evidence" value="ECO:0007669"/>
    <property type="project" value="InterPro"/>
</dbReference>
<dbReference type="Gene3D" id="1.20.1250.20">
    <property type="entry name" value="MFS general substrate transporter like domains"/>
    <property type="match status" value="1"/>
</dbReference>
<feature type="transmembrane region" description="Helical" evidence="8">
    <location>
        <begin position="316"/>
        <end position="338"/>
    </location>
</feature>
<protein>
    <submittedName>
        <fullName evidence="11">Facilitated trehalose transporter Tret1</fullName>
    </submittedName>
</protein>
<evidence type="ECO:0000256" key="2">
    <source>
        <dbReference type="ARBA" id="ARBA00022448"/>
    </source>
</evidence>
<feature type="transmembrane region" description="Helical" evidence="8">
    <location>
        <begin position="108"/>
        <end position="129"/>
    </location>
</feature>
<dbReference type="RefSeq" id="XP_015590202.1">
    <property type="nucleotide sequence ID" value="XM_015734716.2"/>
</dbReference>
<proteinExistence type="predicted"/>
<feature type="transmembrane region" description="Helical" evidence="8">
    <location>
        <begin position="388"/>
        <end position="410"/>
    </location>
</feature>
<evidence type="ECO:0000256" key="8">
    <source>
        <dbReference type="SAM" id="Phobius"/>
    </source>
</evidence>
<feature type="transmembrane region" description="Helical" evidence="8">
    <location>
        <begin position="136"/>
        <end position="155"/>
    </location>
</feature>
<keyword evidence="4" id="KW-0762">Sugar transport</keyword>
<name>A0AAJ7BN65_CEPCN</name>
<keyword evidence="10" id="KW-1185">Reference proteome</keyword>
<dbReference type="Pfam" id="PF00083">
    <property type="entry name" value="Sugar_tr"/>
    <property type="match status" value="1"/>
</dbReference>
<feature type="transmembrane region" description="Helical" evidence="8">
    <location>
        <begin position="416"/>
        <end position="438"/>
    </location>
</feature>